<comment type="similarity">
    <text evidence="2">Belongs to the zinc-containing alcohol dehydrogenase family.</text>
</comment>
<evidence type="ECO:0000256" key="2">
    <source>
        <dbReference type="ARBA" id="ARBA00008072"/>
    </source>
</evidence>
<keyword evidence="9" id="KW-1185">Reference proteome</keyword>
<evidence type="ECO:0000256" key="1">
    <source>
        <dbReference type="ARBA" id="ARBA00001947"/>
    </source>
</evidence>
<dbReference type="PANTHER" id="PTHR43350">
    <property type="entry name" value="NAD-DEPENDENT ALCOHOL DEHYDROGENASE"/>
    <property type="match status" value="1"/>
</dbReference>
<dbReference type="Pfam" id="PF00107">
    <property type="entry name" value="ADH_zinc_N"/>
    <property type="match status" value="1"/>
</dbReference>
<keyword evidence="3" id="KW-0479">Metal-binding</keyword>
<feature type="region of interest" description="Disordered" evidence="6">
    <location>
        <begin position="1"/>
        <end position="34"/>
    </location>
</feature>
<evidence type="ECO:0000313" key="9">
    <source>
        <dbReference type="Proteomes" id="UP001497493"/>
    </source>
</evidence>
<evidence type="ECO:0000259" key="7">
    <source>
        <dbReference type="Pfam" id="PF00107"/>
    </source>
</evidence>
<keyword evidence="4" id="KW-0862">Zinc</keyword>
<protein>
    <submittedName>
        <fullName evidence="8">Threonine dehydrogenase and related Zn-dependent dehydrogenases</fullName>
    </submittedName>
</protein>
<sequence>MVAPFDSLHLTPAVSPHPVPPPARGPQGETGRKKPRLTEAQAVFHVARHTVAAATAELPELRPGTLLVEAHCSAISPGTESLIFRGDLPEDWPLDSTLPSLAGTFRYPFKYGYALVGKVVEVGSEEDRDWLGRLVFAFHPHQDYAVIDRRDCQPLPKGMPAERALFLANMETALSLVLDAAPLAGERAMVFGQGVVGLLTTAVLAQFPLAELITADPVALRRERSMALGAGLAIDPAKGRELAVLEECLFSEEGDGLDLAIEVSGQVEALNQAIRLTGFDGRIVVGSWYGRTPGLVDLGGHFHRRRIRLLSSQVSTLNPCLSGRWSKSRRLQLAFEWLERLHPERLITHRFCLDACQEAFELVADKHAGALQVVFDYR</sequence>
<proteinExistence type="inferred from homology"/>
<evidence type="ECO:0000313" key="8">
    <source>
        <dbReference type="EMBL" id="CAL1241702.1"/>
    </source>
</evidence>
<evidence type="ECO:0000256" key="6">
    <source>
        <dbReference type="SAM" id="MobiDB-lite"/>
    </source>
</evidence>
<evidence type="ECO:0000256" key="5">
    <source>
        <dbReference type="ARBA" id="ARBA00023002"/>
    </source>
</evidence>
<organism evidence="8 9">
    <name type="scientific">Candidatus Methylocalor cossyra</name>
    <dbReference type="NCBI Taxonomy" id="3108543"/>
    <lineage>
        <taxon>Bacteria</taxon>
        <taxon>Pseudomonadati</taxon>
        <taxon>Pseudomonadota</taxon>
        <taxon>Gammaproteobacteria</taxon>
        <taxon>Methylococcales</taxon>
        <taxon>Methylococcaceae</taxon>
        <taxon>Candidatus Methylocalor</taxon>
    </lineage>
</organism>
<dbReference type="InterPro" id="IPR011032">
    <property type="entry name" value="GroES-like_sf"/>
</dbReference>
<evidence type="ECO:0000256" key="3">
    <source>
        <dbReference type="ARBA" id="ARBA00022723"/>
    </source>
</evidence>
<keyword evidence="5" id="KW-0560">Oxidoreductase</keyword>
<accession>A0ABP1CCT5</accession>
<dbReference type="PANTHER" id="PTHR43350:SF19">
    <property type="entry name" value="D-GULOSIDE 3-DEHYDROGENASE"/>
    <property type="match status" value="1"/>
</dbReference>
<gene>
    <name evidence="8" type="ORF">MECH1_V1_2926</name>
</gene>
<dbReference type="SUPFAM" id="SSF50129">
    <property type="entry name" value="GroES-like"/>
    <property type="match status" value="1"/>
</dbReference>
<dbReference type="Proteomes" id="UP001497493">
    <property type="component" value="Chromosome"/>
</dbReference>
<reference evidence="8 9" key="1">
    <citation type="submission" date="2024-04" db="EMBL/GenBank/DDBJ databases">
        <authorList>
            <person name="Cremers G."/>
        </authorList>
    </citation>
    <scope>NUCLEOTIDE SEQUENCE [LARGE SCALE GENOMIC DNA]</scope>
    <source>
        <strain evidence="8">MeCH1-AG</strain>
    </source>
</reference>
<feature type="compositionally biased region" description="Pro residues" evidence="6">
    <location>
        <begin position="15"/>
        <end position="24"/>
    </location>
</feature>
<dbReference type="InterPro" id="IPR013149">
    <property type="entry name" value="ADH-like_C"/>
</dbReference>
<comment type="cofactor">
    <cofactor evidence="1">
        <name>Zn(2+)</name>
        <dbReference type="ChEBI" id="CHEBI:29105"/>
    </cofactor>
</comment>
<dbReference type="InterPro" id="IPR036291">
    <property type="entry name" value="NAD(P)-bd_dom_sf"/>
</dbReference>
<feature type="domain" description="Alcohol dehydrogenase-like C-terminal" evidence="7">
    <location>
        <begin position="196"/>
        <end position="314"/>
    </location>
</feature>
<dbReference type="SUPFAM" id="SSF51735">
    <property type="entry name" value="NAD(P)-binding Rossmann-fold domains"/>
    <property type="match status" value="1"/>
</dbReference>
<dbReference type="Gene3D" id="3.90.180.10">
    <property type="entry name" value="Medium-chain alcohol dehydrogenases, catalytic domain"/>
    <property type="match status" value="2"/>
</dbReference>
<dbReference type="CDD" id="cd08255">
    <property type="entry name" value="2-desacetyl-2-hydroxyethyl_bacteriochlorophyllide_like"/>
    <property type="match status" value="1"/>
</dbReference>
<evidence type="ECO:0000256" key="4">
    <source>
        <dbReference type="ARBA" id="ARBA00022833"/>
    </source>
</evidence>
<dbReference type="Gene3D" id="3.40.50.720">
    <property type="entry name" value="NAD(P)-binding Rossmann-like Domain"/>
    <property type="match status" value="1"/>
</dbReference>
<dbReference type="EMBL" id="OZ026884">
    <property type="protein sequence ID" value="CAL1241702.1"/>
    <property type="molecule type" value="Genomic_DNA"/>
</dbReference>
<name>A0ABP1CCT5_9GAMM</name>